<dbReference type="InterPro" id="IPR033479">
    <property type="entry name" value="dCache_1"/>
</dbReference>
<evidence type="ECO:0000256" key="3">
    <source>
        <dbReference type="ARBA" id="ARBA00012438"/>
    </source>
</evidence>
<dbReference type="Pfam" id="PF02743">
    <property type="entry name" value="dCache_1"/>
    <property type="match status" value="1"/>
</dbReference>
<dbReference type="CDD" id="cd00075">
    <property type="entry name" value="HATPase"/>
    <property type="match status" value="1"/>
</dbReference>
<dbReference type="GO" id="GO:0005886">
    <property type="term" value="C:plasma membrane"/>
    <property type="evidence" value="ECO:0007669"/>
    <property type="project" value="UniProtKB-SubCell"/>
</dbReference>
<keyword evidence="7 16" id="KW-0812">Transmembrane</keyword>
<evidence type="ECO:0000256" key="9">
    <source>
        <dbReference type="ARBA" id="ARBA00022777"/>
    </source>
</evidence>
<dbReference type="SMART" id="SM00387">
    <property type="entry name" value="HATPase_c"/>
    <property type="match status" value="1"/>
</dbReference>
<dbReference type="PANTHER" id="PTHR42878:SF7">
    <property type="entry name" value="SENSOR HISTIDINE KINASE GLRK"/>
    <property type="match status" value="1"/>
</dbReference>
<keyword evidence="6" id="KW-0808">Transferase</keyword>
<dbReference type="InterPro" id="IPR036097">
    <property type="entry name" value="HisK_dim/P_sf"/>
</dbReference>
<dbReference type="InterPro" id="IPR050351">
    <property type="entry name" value="BphY/WalK/GraS-like"/>
</dbReference>
<dbReference type="NCBIfam" id="TIGR00229">
    <property type="entry name" value="sensory_box"/>
    <property type="match status" value="1"/>
</dbReference>
<dbReference type="Gene3D" id="1.10.287.130">
    <property type="match status" value="1"/>
</dbReference>
<dbReference type="Proteomes" id="UP000429555">
    <property type="component" value="Unassembled WGS sequence"/>
</dbReference>
<feature type="coiled-coil region" evidence="14">
    <location>
        <begin position="515"/>
        <end position="542"/>
    </location>
</feature>
<evidence type="ECO:0000313" key="20">
    <source>
        <dbReference type="EMBL" id="MVW76907.1"/>
    </source>
</evidence>
<dbReference type="SUPFAM" id="SSF55874">
    <property type="entry name" value="ATPase domain of HSP90 chaperone/DNA topoisomerase II/histidine kinase"/>
    <property type="match status" value="1"/>
</dbReference>
<evidence type="ECO:0000313" key="21">
    <source>
        <dbReference type="Proteomes" id="UP000429555"/>
    </source>
</evidence>
<keyword evidence="13 16" id="KW-0472">Membrane</keyword>
<dbReference type="Pfam" id="PF08448">
    <property type="entry name" value="PAS_4"/>
    <property type="match status" value="1"/>
</dbReference>
<feature type="region of interest" description="Disordered" evidence="15">
    <location>
        <begin position="786"/>
        <end position="811"/>
    </location>
</feature>
<reference evidence="20 21" key="1">
    <citation type="submission" date="2019-11" db="EMBL/GenBank/DDBJ databases">
        <title>Pseudomonas flavidum sp. nov., isolated from Baiyang Lake.</title>
        <authorList>
            <person name="Zhao Y."/>
        </authorList>
    </citation>
    <scope>NUCLEOTIDE SEQUENCE [LARGE SCALE GENOMIC DNA]</scope>
    <source>
        <strain evidence="21">R-22-3 w-18</strain>
    </source>
</reference>
<protein>
    <recommendedName>
        <fullName evidence="3">histidine kinase</fullName>
        <ecNumber evidence="3">2.7.13.3</ecNumber>
    </recommendedName>
</protein>
<dbReference type="PROSITE" id="PS50109">
    <property type="entry name" value="HIS_KIN"/>
    <property type="match status" value="1"/>
</dbReference>
<feature type="transmembrane region" description="Helical" evidence="16">
    <location>
        <begin position="289"/>
        <end position="312"/>
    </location>
</feature>
<evidence type="ECO:0000259" key="17">
    <source>
        <dbReference type="PROSITE" id="PS50109"/>
    </source>
</evidence>
<dbReference type="GO" id="GO:0000155">
    <property type="term" value="F:phosphorelay sensor kinase activity"/>
    <property type="evidence" value="ECO:0007669"/>
    <property type="project" value="InterPro"/>
</dbReference>
<keyword evidence="12" id="KW-0902">Two-component regulatory system</keyword>
<dbReference type="Gene3D" id="3.30.450.20">
    <property type="entry name" value="PAS domain"/>
    <property type="match status" value="2"/>
</dbReference>
<dbReference type="InterPro" id="IPR036890">
    <property type="entry name" value="HATPase_C_sf"/>
</dbReference>
<comment type="caution">
    <text evidence="20">The sequence shown here is derived from an EMBL/GenBank/DDBJ whole genome shotgun (WGS) entry which is preliminary data.</text>
</comment>
<feature type="transmembrane region" description="Helical" evidence="16">
    <location>
        <begin position="20"/>
        <end position="43"/>
    </location>
</feature>
<keyword evidence="10" id="KW-0067">ATP-binding</keyword>
<dbReference type="EMBL" id="WKJZ01000003">
    <property type="protein sequence ID" value="MVW76907.1"/>
    <property type="molecule type" value="Genomic_DNA"/>
</dbReference>
<dbReference type="PROSITE" id="PS50885">
    <property type="entry name" value="HAMP"/>
    <property type="match status" value="1"/>
</dbReference>
<dbReference type="Gene3D" id="6.10.340.10">
    <property type="match status" value="1"/>
</dbReference>
<keyword evidence="11 16" id="KW-1133">Transmembrane helix</keyword>
<dbReference type="InterPro" id="IPR003661">
    <property type="entry name" value="HisK_dim/P_dom"/>
</dbReference>
<feature type="domain" description="Histidine kinase" evidence="17">
    <location>
        <begin position="551"/>
        <end position="783"/>
    </location>
</feature>
<dbReference type="GO" id="GO:0007234">
    <property type="term" value="P:osmosensory signaling via phosphorelay pathway"/>
    <property type="evidence" value="ECO:0007669"/>
    <property type="project" value="TreeGrafter"/>
</dbReference>
<keyword evidence="14" id="KW-0175">Coiled coil</keyword>
<keyword evidence="21" id="KW-1185">Reference proteome</keyword>
<evidence type="ECO:0000256" key="15">
    <source>
        <dbReference type="SAM" id="MobiDB-lite"/>
    </source>
</evidence>
<keyword evidence="8" id="KW-0547">Nucleotide-binding</keyword>
<evidence type="ECO:0000256" key="7">
    <source>
        <dbReference type="ARBA" id="ARBA00022692"/>
    </source>
</evidence>
<organism evidence="20 21">
    <name type="scientific">Pseudomonas xionganensis</name>
    <dbReference type="NCBI Taxonomy" id="2654845"/>
    <lineage>
        <taxon>Bacteria</taxon>
        <taxon>Pseudomonadati</taxon>
        <taxon>Pseudomonadota</taxon>
        <taxon>Gammaproteobacteria</taxon>
        <taxon>Pseudomonadales</taxon>
        <taxon>Pseudomonadaceae</taxon>
        <taxon>Pseudomonas</taxon>
    </lineage>
</organism>
<evidence type="ECO:0000256" key="5">
    <source>
        <dbReference type="ARBA" id="ARBA00022553"/>
    </source>
</evidence>
<dbReference type="InterPro" id="IPR005467">
    <property type="entry name" value="His_kinase_dom"/>
</dbReference>
<dbReference type="InterPro" id="IPR003660">
    <property type="entry name" value="HAMP_dom"/>
</dbReference>
<dbReference type="GO" id="GO:0000156">
    <property type="term" value="F:phosphorelay response regulator activity"/>
    <property type="evidence" value="ECO:0007669"/>
    <property type="project" value="TreeGrafter"/>
</dbReference>
<evidence type="ECO:0000256" key="6">
    <source>
        <dbReference type="ARBA" id="ARBA00022679"/>
    </source>
</evidence>
<dbReference type="GO" id="GO:0005524">
    <property type="term" value="F:ATP binding"/>
    <property type="evidence" value="ECO:0007669"/>
    <property type="project" value="UniProtKB-KW"/>
</dbReference>
<evidence type="ECO:0000256" key="14">
    <source>
        <dbReference type="SAM" id="Coils"/>
    </source>
</evidence>
<dbReference type="SUPFAM" id="SSF47384">
    <property type="entry name" value="Homodimeric domain of signal transducing histidine kinase"/>
    <property type="match status" value="1"/>
</dbReference>
<evidence type="ECO:0000256" key="16">
    <source>
        <dbReference type="SAM" id="Phobius"/>
    </source>
</evidence>
<name>A0A6I4KXV1_9PSED</name>
<dbReference type="InterPro" id="IPR000014">
    <property type="entry name" value="PAS"/>
</dbReference>
<evidence type="ECO:0000256" key="4">
    <source>
        <dbReference type="ARBA" id="ARBA00022475"/>
    </source>
</evidence>
<evidence type="ECO:0000256" key="13">
    <source>
        <dbReference type="ARBA" id="ARBA00023136"/>
    </source>
</evidence>
<dbReference type="SUPFAM" id="SSF55785">
    <property type="entry name" value="PYP-like sensor domain (PAS domain)"/>
    <property type="match status" value="1"/>
</dbReference>
<dbReference type="InterPro" id="IPR003594">
    <property type="entry name" value="HATPase_dom"/>
</dbReference>
<keyword evidence="4" id="KW-1003">Cell membrane</keyword>
<dbReference type="CDD" id="cd12914">
    <property type="entry name" value="PDC1_DGC_like"/>
    <property type="match status" value="1"/>
</dbReference>
<sequence>MVALSVLSNLLKARPLLLTLAGRFIIVAALPILAVALLFRLYYEPLLLEDIDTRQGFAADNIARQLERHFAIADRELGSLANLFDSSADLSEAQIQTLLDAYADTSDFYEAIYLSDEQGRIRAIGMPSAKRGLRQNLYGLDISARDFVRKAQAEQVGAWSNSFLSTVSSRLAVALARPLGQRVLIGEVAISPLPELAKQLSQDGALQVLIVDRQRQLIASSQNPEASQQLNLGHLPVFQHTSPRVQRLQIDNQEMVGLSRTVSGPDWQVLVVQPSEQAYALLSSTWQRLFLSLAATLAMALGIAALTSWSLAKKISLFSRQVKQIANGRYDLPVQSTSISELNTLSVSLKRMVGAIREREEALLATAQSLRESEDRLLATLENTPNVAIQWFDAEGRVVMWNHASETLYGVSRDQAMGQTLDKLFYSVEQERLFRAMLKETTSGAGIGPYLSEIHLPDNRQLFVLATTFALPSREGQQLFVCMDVDVTEQKKAEIAYRELNASLEQRVAERTDALTRSNEELNKAMGTLQHAQDELVQSEKLAALGALVAGIAHELNTPVGNSLMAASTLEDHGREIAAAVSAGTLKRSTLEQFIEDNKTATDILVRNLRKASELINSFKQVAVDQAGSQRRRFQLSEVIKEILITLGPTLKKTPFVIDSNIDDSIELDSYPGALGQVLVNLINNALIHGLQGMDHGKIGLYAFTYEPGWIELALSDNGRGIAEEHLPRIFDPFFTTRMGQGGSGLGLNIVHNLVTGVLGGKVEVASQLGWGARFAIRLPICAPMDEPEGAGDVPPTSSSPTPAAPAADSD</sequence>
<comment type="subcellular location">
    <subcellularLocation>
        <location evidence="2">Cell membrane</location>
        <topology evidence="2">Multi-pass membrane protein</topology>
    </subcellularLocation>
</comment>
<dbReference type="CDD" id="cd00130">
    <property type="entry name" value="PAS"/>
    <property type="match status" value="1"/>
</dbReference>
<evidence type="ECO:0000259" key="19">
    <source>
        <dbReference type="PROSITE" id="PS50885"/>
    </source>
</evidence>
<keyword evidence="5" id="KW-0597">Phosphoprotein</keyword>
<keyword evidence="9" id="KW-0418">Kinase</keyword>
<dbReference type="PANTHER" id="PTHR42878">
    <property type="entry name" value="TWO-COMPONENT HISTIDINE KINASE"/>
    <property type="match status" value="1"/>
</dbReference>
<dbReference type="CDD" id="cd00082">
    <property type="entry name" value="HisKA"/>
    <property type="match status" value="1"/>
</dbReference>
<dbReference type="PROSITE" id="PS50112">
    <property type="entry name" value="PAS"/>
    <property type="match status" value="1"/>
</dbReference>
<evidence type="ECO:0000256" key="12">
    <source>
        <dbReference type="ARBA" id="ARBA00023012"/>
    </source>
</evidence>
<dbReference type="SMART" id="SM00388">
    <property type="entry name" value="HisKA"/>
    <property type="match status" value="1"/>
</dbReference>
<dbReference type="EC" id="2.7.13.3" evidence="3"/>
<feature type="compositionally biased region" description="Low complexity" evidence="15">
    <location>
        <begin position="795"/>
        <end position="811"/>
    </location>
</feature>
<evidence type="ECO:0000259" key="18">
    <source>
        <dbReference type="PROSITE" id="PS50112"/>
    </source>
</evidence>
<proteinExistence type="predicted"/>
<dbReference type="Pfam" id="PF02518">
    <property type="entry name" value="HATPase_c"/>
    <property type="match status" value="1"/>
</dbReference>
<dbReference type="InterPro" id="IPR013656">
    <property type="entry name" value="PAS_4"/>
</dbReference>
<comment type="catalytic activity">
    <reaction evidence="1">
        <text>ATP + protein L-histidine = ADP + protein N-phospho-L-histidine.</text>
        <dbReference type="EC" id="2.7.13.3"/>
    </reaction>
</comment>
<feature type="domain" description="PAS" evidence="18">
    <location>
        <begin position="373"/>
        <end position="445"/>
    </location>
</feature>
<evidence type="ECO:0000256" key="2">
    <source>
        <dbReference type="ARBA" id="ARBA00004651"/>
    </source>
</evidence>
<feature type="domain" description="HAMP" evidence="19">
    <location>
        <begin position="309"/>
        <end position="361"/>
    </location>
</feature>
<dbReference type="InterPro" id="IPR035965">
    <property type="entry name" value="PAS-like_dom_sf"/>
</dbReference>
<dbReference type="AlphaFoldDB" id="A0A6I4KXV1"/>
<evidence type="ECO:0000256" key="10">
    <source>
        <dbReference type="ARBA" id="ARBA00022840"/>
    </source>
</evidence>
<gene>
    <name evidence="20" type="ORF">GJV18_16410</name>
</gene>
<dbReference type="Gene3D" id="3.30.565.10">
    <property type="entry name" value="Histidine kinase-like ATPase, C-terminal domain"/>
    <property type="match status" value="1"/>
</dbReference>
<dbReference type="SMART" id="SM00304">
    <property type="entry name" value="HAMP"/>
    <property type="match status" value="1"/>
</dbReference>
<dbReference type="GO" id="GO:0030295">
    <property type="term" value="F:protein kinase activator activity"/>
    <property type="evidence" value="ECO:0007669"/>
    <property type="project" value="TreeGrafter"/>
</dbReference>
<dbReference type="InterPro" id="IPR004358">
    <property type="entry name" value="Sig_transdc_His_kin-like_C"/>
</dbReference>
<dbReference type="PRINTS" id="PR00344">
    <property type="entry name" value="BCTRLSENSOR"/>
</dbReference>
<dbReference type="RefSeq" id="WP_160347571.1">
    <property type="nucleotide sequence ID" value="NZ_WKJZ01000003.1"/>
</dbReference>
<dbReference type="SMART" id="SM00091">
    <property type="entry name" value="PAS"/>
    <property type="match status" value="1"/>
</dbReference>
<accession>A0A6I4KXV1</accession>
<evidence type="ECO:0000256" key="11">
    <source>
        <dbReference type="ARBA" id="ARBA00022989"/>
    </source>
</evidence>
<evidence type="ECO:0000256" key="1">
    <source>
        <dbReference type="ARBA" id="ARBA00000085"/>
    </source>
</evidence>
<evidence type="ECO:0000256" key="8">
    <source>
        <dbReference type="ARBA" id="ARBA00022741"/>
    </source>
</evidence>